<evidence type="ECO:0000256" key="2">
    <source>
        <dbReference type="SAM" id="SignalP"/>
    </source>
</evidence>
<sequence>MSQLRYLFLVCSIAFFACTNDVAGTWEDENTLALQSSSSVAESSAESSSSETKPSSSEERLSSSQKSLSSSSETLNSSSSSIDGIHFPPPIQCAVSPRALKAVATYGVVDAFIAKRVAALTEQGLNSDSAKNMATEELYRELGLDTLFQDRPQITDEQLEYTLFFLYKNREKKPSEDTLFFLYENEGTNELSPAIVEDFADGKLEPENYCINGISFADLDYLPKMYLNLGCYYGDEVSNSLAILRNIWRKCSNMPYCNENVGDTIITIGKDHFVCENKSWITLEMQGKEINGQICNENGSRIKADWGVYRNVTYICHEGYWRNISESADLPAEYFFNPDFEYGTFTDPRDGHVYKTTVYEGQTWLAQDIDYYDSSDTLFSNQSRCPKSLAYRDVDEDKNKYCNGASRFYTVNASKKACPEGWRLPRKEDWQTISYNVKTNETLKLFVKESHVTGIYRNATDEFGLSLRLDGSIEYSGGSWYSHNYNMFWLEEGEYVRTGDFSSVFSSIDPRGNGEFIPVRCIKK</sequence>
<dbReference type="KEGG" id="fsc:FSU_1752"/>
<dbReference type="STRING" id="59374.FSU_1752"/>
<dbReference type="RefSeq" id="WP_014546000.1">
    <property type="nucleotide sequence ID" value="NC_013410.1"/>
</dbReference>
<reference evidence="5" key="3">
    <citation type="submission" date="2010-08" db="EMBL/GenBank/DDBJ databases">
        <authorList>
            <person name="Durkin A.S."/>
            <person name="Nelson K.E."/>
            <person name="Morrison M."/>
            <person name="Forsberg C.W."/>
            <person name="Wilson D.B."/>
            <person name="Russell J.B."/>
            <person name="Cann I.K.O."/>
            <person name="Mackie R.I."/>
            <person name="White B.A."/>
        </authorList>
    </citation>
    <scope>NUCLEOTIDE SEQUENCE</scope>
    <source>
        <strain evidence="5">S85</strain>
    </source>
</reference>
<dbReference type="PROSITE" id="PS51257">
    <property type="entry name" value="PROKAR_LIPOPROTEIN"/>
    <property type="match status" value="1"/>
</dbReference>
<dbReference type="Proteomes" id="UP000000517">
    <property type="component" value="Chromosome"/>
</dbReference>
<dbReference type="NCBIfam" id="TIGR02145">
    <property type="entry name" value="Fib_succ_major"/>
    <property type="match status" value="1"/>
</dbReference>
<feature type="chain" id="PRO_5003001834" evidence="2">
    <location>
        <begin position="24"/>
        <end position="524"/>
    </location>
</feature>
<keyword evidence="2" id="KW-0732">Signal</keyword>
<dbReference type="HOGENOM" id="CLU_519481_0_0_0"/>
<name>C9RQP8_FIBSS</name>
<feature type="signal peptide" evidence="2">
    <location>
        <begin position="1"/>
        <end position="23"/>
    </location>
</feature>
<dbReference type="Pfam" id="PF09603">
    <property type="entry name" value="Fib_succ_major"/>
    <property type="match status" value="1"/>
</dbReference>
<keyword evidence="5" id="KW-0449">Lipoprotein</keyword>
<gene>
    <name evidence="4" type="ordered locus">Fisuc_1284</name>
    <name evidence="5" type="ordered locus">FSU_1752</name>
</gene>
<reference evidence="6" key="2">
    <citation type="submission" date="2010-08" db="EMBL/GenBank/DDBJ databases">
        <title>Complete sequence of Fibrobacter succinogenes subsp. succinogenes S85.</title>
        <authorList>
            <person name="Durkin A.S."/>
            <person name="Nelson K.E."/>
            <person name="Morrison M."/>
            <person name="Forsberg C.W."/>
            <person name="Wilson D.B."/>
            <person name="Russell J.B."/>
            <person name="Cann I.K.O."/>
            <person name="Mackie R.I."/>
            <person name="White B.A."/>
        </authorList>
    </citation>
    <scope>NUCLEOTIDE SEQUENCE [LARGE SCALE GENOMIC DNA]</scope>
    <source>
        <strain evidence="6">ATCC 19169 / S85</strain>
    </source>
</reference>
<organism evidence="5 6">
    <name type="scientific">Fibrobacter succinogenes (strain ATCC 19169 / S85)</name>
    <dbReference type="NCBI Taxonomy" id="59374"/>
    <lineage>
        <taxon>Bacteria</taxon>
        <taxon>Pseudomonadati</taxon>
        <taxon>Fibrobacterota</taxon>
        <taxon>Fibrobacteria</taxon>
        <taxon>Fibrobacterales</taxon>
        <taxon>Fibrobacteraceae</taxon>
        <taxon>Fibrobacter</taxon>
    </lineage>
</organism>
<feature type="compositionally biased region" description="Low complexity" evidence="1">
    <location>
        <begin position="37"/>
        <end position="55"/>
    </location>
</feature>
<dbReference type="InterPro" id="IPR011871">
    <property type="entry name" value="Fib_succ_major"/>
</dbReference>
<evidence type="ECO:0000313" key="7">
    <source>
        <dbReference type="Proteomes" id="UP000001497"/>
    </source>
</evidence>
<feature type="region of interest" description="Disordered" evidence="1">
    <location>
        <begin position="37"/>
        <end position="81"/>
    </location>
</feature>
<evidence type="ECO:0000313" key="6">
    <source>
        <dbReference type="Proteomes" id="UP000000517"/>
    </source>
</evidence>
<dbReference type="eggNOG" id="COG4704">
    <property type="taxonomic scope" value="Bacteria"/>
</dbReference>
<feature type="compositionally biased region" description="Low complexity" evidence="1">
    <location>
        <begin position="62"/>
        <end position="81"/>
    </location>
</feature>
<keyword evidence="7" id="KW-1185">Reference proteome</keyword>
<proteinExistence type="predicted"/>
<evidence type="ECO:0000259" key="3">
    <source>
        <dbReference type="Pfam" id="PF09603"/>
    </source>
</evidence>
<dbReference type="KEGG" id="fsu:Fisuc_1284"/>
<protein>
    <submittedName>
        <fullName evidence="5">Putative lipoprotein</fullName>
    </submittedName>
</protein>
<dbReference type="EMBL" id="CP002158">
    <property type="protein sequence ID" value="ADL27372.1"/>
    <property type="molecule type" value="Genomic_DNA"/>
</dbReference>
<reference evidence="4 7" key="1">
    <citation type="submission" date="2009-10" db="EMBL/GenBank/DDBJ databases">
        <title>Complete sequence of Fibrobacter succinogenes subsp. succinogenes S85.</title>
        <authorList>
            <consortium name="US DOE Joint Genome Institute"/>
            <person name="Lucas S."/>
            <person name="Copeland A."/>
            <person name="Lapidus A."/>
            <person name="Glavina del Rio T."/>
            <person name="Tice H."/>
            <person name="Bruce D."/>
            <person name="Goodwin L."/>
            <person name="Pitluck S."/>
            <person name="Chertkov O."/>
            <person name="Detter J.C."/>
            <person name="Han C."/>
            <person name="Tapia R."/>
            <person name="Larimer F."/>
            <person name="Land M."/>
            <person name="Hauser L."/>
            <person name="Kyrpides N."/>
            <person name="Mikhailova N."/>
            <person name="Weimer P.J."/>
            <person name="Stevenson D.M."/>
            <person name="Boyum J."/>
            <person name="Brumm P.I."/>
            <person name="Mead D."/>
        </authorList>
    </citation>
    <scope>NUCLEOTIDE SEQUENCE [LARGE SCALE GENOMIC DNA]</scope>
    <source>
        <strain evidence="7">ATCC 19169 / S85</strain>
        <strain evidence="4">S85</strain>
    </source>
</reference>
<dbReference type="AlphaFoldDB" id="C9RQP8"/>
<accession>C9RQP8</accession>
<evidence type="ECO:0000256" key="1">
    <source>
        <dbReference type="SAM" id="MobiDB-lite"/>
    </source>
</evidence>
<evidence type="ECO:0000313" key="5">
    <source>
        <dbReference type="EMBL" id="ADL27372.1"/>
    </source>
</evidence>
<dbReference type="Proteomes" id="UP000001497">
    <property type="component" value="Chromosome"/>
</dbReference>
<dbReference type="PATRIC" id="fig|59374.8.peg.1690"/>
<dbReference type="OrthoDB" id="9807015at2"/>
<dbReference type="EMBL" id="CP001792">
    <property type="protein sequence ID" value="ACX74884.1"/>
    <property type="molecule type" value="Genomic_DNA"/>
</dbReference>
<feature type="domain" description="Fibrobacter succinogenes major paralogous" evidence="3">
    <location>
        <begin position="361"/>
        <end position="523"/>
    </location>
</feature>
<evidence type="ECO:0000313" key="4">
    <source>
        <dbReference type="EMBL" id="ACX74884.1"/>
    </source>
</evidence>